<keyword evidence="1" id="KW-0812">Transmembrane</keyword>
<protein>
    <recommendedName>
        <fullName evidence="4">DUF2029 domain-containing protein</fullName>
    </recommendedName>
</protein>
<comment type="caution">
    <text evidence="2">The sequence shown here is derived from an EMBL/GenBank/DDBJ whole genome shotgun (WGS) entry which is preliminary data.</text>
</comment>
<keyword evidence="3" id="KW-1185">Reference proteome</keyword>
<keyword evidence="1" id="KW-0472">Membrane</keyword>
<proteinExistence type="predicted"/>
<evidence type="ECO:0000313" key="2">
    <source>
        <dbReference type="EMBL" id="KAA9331884.1"/>
    </source>
</evidence>
<dbReference type="EMBL" id="VTWT01000007">
    <property type="protein sequence ID" value="KAA9331884.1"/>
    <property type="molecule type" value="Genomic_DNA"/>
</dbReference>
<accession>A0A5N1IPE8</accession>
<gene>
    <name evidence="2" type="ORF">F0P94_13885</name>
</gene>
<organism evidence="2 3">
    <name type="scientific">Adhaeribacter soli</name>
    <dbReference type="NCBI Taxonomy" id="2607655"/>
    <lineage>
        <taxon>Bacteria</taxon>
        <taxon>Pseudomonadati</taxon>
        <taxon>Bacteroidota</taxon>
        <taxon>Cytophagia</taxon>
        <taxon>Cytophagales</taxon>
        <taxon>Hymenobacteraceae</taxon>
        <taxon>Adhaeribacter</taxon>
    </lineage>
</organism>
<evidence type="ECO:0008006" key="4">
    <source>
        <dbReference type="Google" id="ProtNLM"/>
    </source>
</evidence>
<keyword evidence="1" id="KW-1133">Transmembrane helix</keyword>
<feature type="transmembrane region" description="Helical" evidence="1">
    <location>
        <begin position="287"/>
        <end position="306"/>
    </location>
</feature>
<dbReference type="RefSeq" id="WP_150904493.1">
    <property type="nucleotide sequence ID" value="NZ_VTWT01000007.1"/>
</dbReference>
<feature type="transmembrane region" description="Helical" evidence="1">
    <location>
        <begin position="367"/>
        <end position="384"/>
    </location>
</feature>
<sequence>MLVFIAPRGGFTDDINFWINWCRYAYEFGLSNIYQLENNNYNPLLHYFLAAYAFLAGNSDNISQYMPFFKAFPLFFDFVGAIAAVSFVKERSQRFALSLLLLFNAGYLYNTLIWGQVDSVFTCFVMIAVAMALRKKLVLSVIFYLLALNAKVQAIIFLPPLLLLLLPALRSDKKRLAIALLAGIAFELVFLAPFIWGGEHNDLGRIIAINFNSVDFAPVVSMSAYNFWFLTLKEDWLSAMPDNLVFWGLTYKHWGLLLFCLTSFIALLPVLLLAIRSFFTGNNFNFSEYPVILLSFGLIPILFCFFNTQMHERYWHAGLLFLAAYGFLTKEYLPYLVGSVAYLLNMEAVLRFLNFKNYKILLFKPEFVAGLFGFVIVFGFFKLYRHFNLAACLQDMKRYGNRHEEVQAGVAMAHLEKEAGVK</sequence>
<dbReference type="AlphaFoldDB" id="A0A5N1IPE8"/>
<feature type="transmembrane region" description="Helical" evidence="1">
    <location>
        <begin position="95"/>
        <end position="117"/>
    </location>
</feature>
<dbReference type="Proteomes" id="UP000326570">
    <property type="component" value="Unassembled WGS sequence"/>
</dbReference>
<name>A0A5N1IPE8_9BACT</name>
<feature type="transmembrane region" description="Helical" evidence="1">
    <location>
        <begin position="137"/>
        <end position="164"/>
    </location>
</feature>
<feature type="transmembrane region" description="Helical" evidence="1">
    <location>
        <begin position="313"/>
        <end position="329"/>
    </location>
</feature>
<evidence type="ECO:0000256" key="1">
    <source>
        <dbReference type="SAM" id="Phobius"/>
    </source>
</evidence>
<reference evidence="2 3" key="1">
    <citation type="submission" date="2019-09" db="EMBL/GenBank/DDBJ databases">
        <title>Genome sequence of Adhaeribacter sp. M2.</title>
        <authorList>
            <person name="Srinivasan S."/>
        </authorList>
    </citation>
    <scope>NUCLEOTIDE SEQUENCE [LARGE SCALE GENOMIC DNA]</scope>
    <source>
        <strain evidence="2 3">M2</strain>
    </source>
</reference>
<feature type="transmembrane region" description="Helical" evidence="1">
    <location>
        <begin position="68"/>
        <end position="88"/>
    </location>
</feature>
<feature type="transmembrane region" description="Helical" evidence="1">
    <location>
        <begin position="176"/>
        <end position="196"/>
    </location>
</feature>
<evidence type="ECO:0000313" key="3">
    <source>
        <dbReference type="Proteomes" id="UP000326570"/>
    </source>
</evidence>
<feature type="transmembrane region" description="Helical" evidence="1">
    <location>
        <begin position="253"/>
        <end position="275"/>
    </location>
</feature>
<feature type="transmembrane region" description="Helical" evidence="1">
    <location>
        <begin position="216"/>
        <end position="232"/>
    </location>
</feature>